<dbReference type="AlphaFoldDB" id="A0A1U7LM72"/>
<evidence type="ECO:0000256" key="5">
    <source>
        <dbReference type="ARBA" id="ARBA00022927"/>
    </source>
</evidence>
<dbReference type="OMA" id="SWRKKQT"/>
<accession>A0A1U7LM72</accession>
<gene>
    <name evidence="8" type="ORF">NEOLI_004436</name>
</gene>
<dbReference type="EMBL" id="LXFE01001429">
    <property type="protein sequence ID" value="OLL23611.1"/>
    <property type="molecule type" value="Genomic_DNA"/>
</dbReference>
<keyword evidence="5 6" id="KW-0653">Protein transport</keyword>
<dbReference type="PANTHER" id="PTHR13678:SF2">
    <property type="entry name" value="VACUOLAR PROTEIN SORTING-ASSOCIATED PROTEIN 37A"/>
    <property type="match status" value="1"/>
</dbReference>
<dbReference type="PANTHER" id="PTHR13678">
    <property type="entry name" value="VACUOLAR PROTEIN SORTING-ASSOCIATED PROTEIN 37"/>
    <property type="match status" value="1"/>
</dbReference>
<evidence type="ECO:0000256" key="1">
    <source>
        <dbReference type="ARBA" id="ARBA00004177"/>
    </source>
</evidence>
<dbReference type="InterPro" id="IPR037202">
    <property type="entry name" value="ESCRT_assembly_dom"/>
</dbReference>
<keyword evidence="3 6" id="KW-0813">Transport</keyword>
<evidence type="ECO:0000313" key="8">
    <source>
        <dbReference type="EMBL" id="OLL23611.1"/>
    </source>
</evidence>
<dbReference type="GO" id="GO:0006612">
    <property type="term" value="P:protein targeting to membrane"/>
    <property type="evidence" value="ECO:0007669"/>
    <property type="project" value="TreeGrafter"/>
</dbReference>
<sequence>MTSLTDTIPDAIPSLSKEDLHHLLDNTDLIDAILHQTNTTIQNLKKSLYDISDANIAAADKILSREVELQELRDSLEVKLAKTHDCEQNWKVAQRNMFAAMKPFSTPALYGQLQEVLAESEMLSDSLLMSFLDAGDPVDLARFSKDYRAIRKTYHLRKERLARWQEGRVGDLR</sequence>
<evidence type="ECO:0000313" key="9">
    <source>
        <dbReference type="Proteomes" id="UP000186594"/>
    </source>
</evidence>
<evidence type="ECO:0000256" key="4">
    <source>
        <dbReference type="ARBA" id="ARBA00022753"/>
    </source>
</evidence>
<protein>
    <recommendedName>
        <fullName evidence="7">VPS37 C-terminal domain-containing protein</fullName>
    </recommendedName>
</protein>
<organism evidence="8 9">
    <name type="scientific">Neolecta irregularis (strain DAH-3)</name>
    <dbReference type="NCBI Taxonomy" id="1198029"/>
    <lineage>
        <taxon>Eukaryota</taxon>
        <taxon>Fungi</taxon>
        <taxon>Dikarya</taxon>
        <taxon>Ascomycota</taxon>
        <taxon>Taphrinomycotina</taxon>
        <taxon>Neolectales</taxon>
        <taxon>Neolectaceae</taxon>
        <taxon>Neolecta</taxon>
    </lineage>
</organism>
<keyword evidence="9" id="KW-1185">Reference proteome</keyword>
<evidence type="ECO:0000259" key="7">
    <source>
        <dbReference type="PROSITE" id="PS51314"/>
    </source>
</evidence>
<dbReference type="GO" id="GO:0000813">
    <property type="term" value="C:ESCRT I complex"/>
    <property type="evidence" value="ECO:0007669"/>
    <property type="project" value="UniProtKB-ARBA"/>
</dbReference>
<dbReference type="GO" id="GO:0006623">
    <property type="term" value="P:protein targeting to vacuole"/>
    <property type="evidence" value="ECO:0007669"/>
    <property type="project" value="TreeGrafter"/>
</dbReference>
<dbReference type="STRING" id="1198029.A0A1U7LM72"/>
<dbReference type="Proteomes" id="UP000186594">
    <property type="component" value="Unassembled WGS sequence"/>
</dbReference>
<dbReference type="InterPro" id="IPR009851">
    <property type="entry name" value="Mod_r"/>
</dbReference>
<evidence type="ECO:0000256" key="6">
    <source>
        <dbReference type="PROSITE-ProRule" id="PRU00646"/>
    </source>
</evidence>
<name>A0A1U7LM72_NEOID</name>
<evidence type="ECO:0000256" key="3">
    <source>
        <dbReference type="ARBA" id="ARBA00022448"/>
    </source>
</evidence>
<feature type="domain" description="VPS37 C-terminal" evidence="7">
    <location>
        <begin position="87"/>
        <end position="173"/>
    </location>
</feature>
<comment type="caution">
    <text evidence="8">The sequence shown here is derived from an EMBL/GenBank/DDBJ whole genome shotgun (WGS) entry which is preliminary data.</text>
</comment>
<reference evidence="8 9" key="1">
    <citation type="submission" date="2016-04" db="EMBL/GenBank/DDBJ databases">
        <title>Evolutionary innovation and constraint leading to complex multicellularity in the Ascomycota.</title>
        <authorList>
            <person name="Cisse O."/>
            <person name="Nguyen A."/>
            <person name="Hewitt D.A."/>
            <person name="Jedd G."/>
            <person name="Stajich J.E."/>
        </authorList>
    </citation>
    <scope>NUCLEOTIDE SEQUENCE [LARGE SCALE GENOMIC DNA]</scope>
    <source>
        <strain evidence="8 9">DAH-3</strain>
    </source>
</reference>
<dbReference type="Gene3D" id="1.10.287.660">
    <property type="entry name" value="Helix hairpin bin"/>
    <property type="match status" value="1"/>
</dbReference>
<dbReference type="OrthoDB" id="10260857at2759"/>
<comment type="subcellular location">
    <subcellularLocation>
        <location evidence="1">Endosome</location>
    </subcellularLocation>
</comment>
<proteinExistence type="inferred from homology"/>
<dbReference type="InterPro" id="IPR029012">
    <property type="entry name" value="Helix_hairpin_bin_sf"/>
</dbReference>
<evidence type="ECO:0000256" key="2">
    <source>
        <dbReference type="ARBA" id="ARBA00007617"/>
    </source>
</evidence>
<keyword evidence="4" id="KW-0967">Endosome</keyword>
<dbReference type="GO" id="GO:0043162">
    <property type="term" value="P:ubiquitin-dependent protein catabolic process via the multivesicular body sorting pathway"/>
    <property type="evidence" value="ECO:0007669"/>
    <property type="project" value="TreeGrafter"/>
</dbReference>
<dbReference type="SUPFAM" id="SSF140111">
    <property type="entry name" value="Endosomal sorting complex assembly domain"/>
    <property type="match status" value="1"/>
</dbReference>
<dbReference type="Pfam" id="PF07200">
    <property type="entry name" value="Mod_r"/>
    <property type="match status" value="1"/>
</dbReference>
<comment type="similarity">
    <text evidence="2">Belongs to the VPS37 family.</text>
</comment>
<dbReference type="PROSITE" id="PS51314">
    <property type="entry name" value="VPS37_C"/>
    <property type="match status" value="1"/>
</dbReference>